<proteinExistence type="predicted"/>
<evidence type="ECO:0000313" key="2">
    <source>
        <dbReference type="EMBL" id="PDS47686.1"/>
    </source>
</evidence>
<reference evidence="2 3" key="1">
    <citation type="submission" date="2017-09" db="EMBL/GenBank/DDBJ databases">
        <title>Comparative genomics of rhizobia isolated from Phaseolus vulgaris in China.</title>
        <authorList>
            <person name="Tong W."/>
        </authorList>
    </citation>
    <scope>NUCLEOTIDE SEQUENCE [LARGE SCALE GENOMIC DNA]</scope>
    <source>
        <strain evidence="2 3">Y27</strain>
    </source>
</reference>
<accession>A0ABX4IZM3</accession>
<dbReference type="Proteomes" id="UP000219972">
    <property type="component" value="Unassembled WGS sequence"/>
</dbReference>
<evidence type="ECO:0000313" key="3">
    <source>
        <dbReference type="Proteomes" id="UP000219972"/>
    </source>
</evidence>
<gene>
    <name evidence="2" type="ORF">CO662_33520</name>
</gene>
<sequence length="221" mass="24318">MKKLQRSFVVEHKSGRRRTESKSNSIWGDMDLKFIAQDVQEEAMLFPPVGFQVGKPGGELSLPERGQPGVLTLPARQRTTEAALQETIMADERDTTIVADAPAVTAPATIKKQRKPRAKKVAVETRSAEVAAEPADAAKTAAGKPKRGRRVKADDVVNSAKRGRIKRTPKAVQIESAPITGVIDEMADLLQLEEENRGLRKLLAEKLRAENAELRKRLNLV</sequence>
<dbReference type="EMBL" id="NWSL01000039">
    <property type="protein sequence ID" value="PDS47686.1"/>
    <property type="molecule type" value="Genomic_DNA"/>
</dbReference>
<feature type="compositionally biased region" description="Basic and acidic residues" evidence="1">
    <location>
        <begin position="9"/>
        <end position="21"/>
    </location>
</feature>
<feature type="region of interest" description="Disordered" evidence="1">
    <location>
        <begin position="134"/>
        <end position="153"/>
    </location>
</feature>
<dbReference type="RefSeq" id="WP_097545230.1">
    <property type="nucleotide sequence ID" value="NZ_NWSL01000039.1"/>
</dbReference>
<keyword evidence="3" id="KW-1185">Reference proteome</keyword>
<evidence type="ECO:0000256" key="1">
    <source>
        <dbReference type="SAM" id="MobiDB-lite"/>
    </source>
</evidence>
<feature type="region of interest" description="Disordered" evidence="1">
    <location>
        <begin position="1"/>
        <end position="23"/>
    </location>
</feature>
<organism evidence="2 3">
    <name type="scientific">Rhizobium anhuiense</name>
    <dbReference type="NCBI Taxonomy" id="1184720"/>
    <lineage>
        <taxon>Bacteria</taxon>
        <taxon>Pseudomonadati</taxon>
        <taxon>Pseudomonadota</taxon>
        <taxon>Alphaproteobacteria</taxon>
        <taxon>Hyphomicrobiales</taxon>
        <taxon>Rhizobiaceae</taxon>
        <taxon>Rhizobium/Agrobacterium group</taxon>
        <taxon>Rhizobium</taxon>
    </lineage>
</organism>
<comment type="caution">
    <text evidence="2">The sequence shown here is derived from an EMBL/GenBank/DDBJ whole genome shotgun (WGS) entry which is preliminary data.</text>
</comment>
<protein>
    <submittedName>
        <fullName evidence="2">Transcriptional regulator</fullName>
    </submittedName>
</protein>
<name>A0ABX4IZM3_9HYPH</name>